<protein>
    <submittedName>
        <fullName evidence="1">Uncharacterized protein</fullName>
    </submittedName>
</protein>
<dbReference type="AlphaFoldDB" id="A0A6C0J885"/>
<reference evidence="1" key="1">
    <citation type="journal article" date="2020" name="Nature">
        <title>Giant virus diversity and host interactions through global metagenomics.</title>
        <authorList>
            <person name="Schulz F."/>
            <person name="Roux S."/>
            <person name="Paez-Espino D."/>
            <person name="Jungbluth S."/>
            <person name="Walsh D.A."/>
            <person name="Denef V.J."/>
            <person name="McMahon K.D."/>
            <person name="Konstantinidis K.T."/>
            <person name="Eloe-Fadrosh E.A."/>
            <person name="Kyrpides N.C."/>
            <person name="Woyke T."/>
        </authorList>
    </citation>
    <scope>NUCLEOTIDE SEQUENCE</scope>
    <source>
        <strain evidence="1">GVMAG-M-3300025860-20</strain>
    </source>
</reference>
<organism evidence="1">
    <name type="scientific">viral metagenome</name>
    <dbReference type="NCBI Taxonomy" id="1070528"/>
    <lineage>
        <taxon>unclassified sequences</taxon>
        <taxon>metagenomes</taxon>
        <taxon>organismal metagenomes</taxon>
    </lineage>
</organism>
<dbReference type="EMBL" id="MN740332">
    <property type="protein sequence ID" value="QHU00971.1"/>
    <property type="molecule type" value="Genomic_DNA"/>
</dbReference>
<proteinExistence type="predicted"/>
<name>A0A6C0J885_9ZZZZ</name>
<evidence type="ECO:0000313" key="1">
    <source>
        <dbReference type="EMBL" id="QHU00971.1"/>
    </source>
</evidence>
<sequence>MLKFVYIVYEHNPDIIAGMYSTLSNAQLSMIECLIEQCKQDVEREFFETKDINPFDETSIYKVPLDEYYGIGEITDCDSVENPIIIVGNADFYQNLLNQRDKLKS</sequence>
<accession>A0A6C0J885</accession>